<protein>
    <recommendedName>
        <fullName evidence="1">PD-(D/E)XK endonuclease-like domain-containing protein</fullName>
    </recommendedName>
</protein>
<dbReference type="Pfam" id="PF12705">
    <property type="entry name" value="PDDEXK_1"/>
    <property type="match status" value="1"/>
</dbReference>
<dbReference type="InterPro" id="IPR038726">
    <property type="entry name" value="PDDEXK_AddAB-type"/>
</dbReference>
<dbReference type="SUPFAM" id="SSF52540">
    <property type="entry name" value="P-loop containing nucleoside triphosphate hydrolases"/>
    <property type="match status" value="1"/>
</dbReference>
<evidence type="ECO:0000313" key="3">
    <source>
        <dbReference type="Proteomes" id="UP001296873"/>
    </source>
</evidence>
<name>A0ABS1DCF4_9PROT</name>
<dbReference type="EMBL" id="NRRL01000009">
    <property type="protein sequence ID" value="MBK1667616.1"/>
    <property type="molecule type" value="Genomic_DNA"/>
</dbReference>
<dbReference type="InterPro" id="IPR027417">
    <property type="entry name" value="P-loop_NTPase"/>
</dbReference>
<dbReference type="RefSeq" id="WP_200339777.1">
    <property type="nucleotide sequence ID" value="NZ_NRRL01000009.1"/>
</dbReference>
<reference evidence="2 3" key="1">
    <citation type="journal article" date="2020" name="Microorganisms">
        <title>Osmotic Adaptation and Compatible Solute Biosynthesis of Phototrophic Bacteria as Revealed from Genome Analyses.</title>
        <authorList>
            <person name="Imhoff J.F."/>
            <person name="Rahn T."/>
            <person name="Kunzel S."/>
            <person name="Keller A."/>
            <person name="Neulinger S.C."/>
        </authorList>
    </citation>
    <scope>NUCLEOTIDE SEQUENCE [LARGE SCALE GENOMIC DNA]</scope>
    <source>
        <strain evidence="2 3">DSM 9895</strain>
    </source>
</reference>
<feature type="domain" description="PD-(D/E)XK endonuclease-like" evidence="1">
    <location>
        <begin position="577"/>
        <end position="844"/>
    </location>
</feature>
<accession>A0ABS1DCF4</accession>
<sequence>MRRQTLIVDSAFAAHEARTRAAREGRHGLQVMSIEQVAARLAGGFAQPIPREFLQEVVQDIVQTEDMEDLSPIQGLPGMARAVTTTLMRAWDAAIDPEEDDAPRLEALGLVQREVIQRLRPSMATPLLLVEAAVRRAHHAPAVLGDVEVHAVPDIAPVWLRLISALREHVDVAWRPHSRPVPEWLVHAGIDAEDRVVHSPEVRGASCANPRHEAIEAMRWARQLIAEGRAAPQEIAIAAASTAEFDAHLMAMSRDASIPIHFAHGRPVVSRPEGQLCAALAEVVLNGVTQDRVRRLVPLLRSQCGRLQGLPAGWTRVLPRDAPLTSYELWSRHLGQVEDWPEDVDFSEPLLAVIEEVVKGPEHAQEIGNALLTGVSRSIWRQALTDGPPHALDVTLQGLRLADDIDPSAAIVWGPAASVAGAPRARMRLLGLTSRSWPRTEAEDPLLPNHIVPQDRLDPVPVPMRDRRDFRALIDGAEREVVLSHSRRDADGRQLGTSPLWPEGLEPAYLERSRIARHVMSESDRLLARRQEFGHTALAASTRSCWIDWHTEQVTAHDGLIRANHPLIAERLDRPQSTGALQRLIRDPIGYVWADVLGWREPSEDEEPITLDALQFGSLVHGVFEEATRRLEAAPGIARASEDEIRAAARAAAEAVAEAWEYSMPVPPRLIWRRLLRRAEEAVPDGFLAEFGQDGSGALPDQRSLAEVPFGQAGWQSARQIDQDLPWEVDQPVTIPGTSLLITGRIDRLDIAGDTSAAAVVDYKTGKNPPVKKPPQLRGGRELQRCLYAFTVKSLLGGIPVDARLVFPLGGRVVPLEDPEATLEQLAQYLQLGRDQLLAGNAIPGEGTEDDFNDMSFALPGDAKDRYFRQKRAHFNARHGSLADVWGMQ</sequence>
<evidence type="ECO:0000313" key="2">
    <source>
        <dbReference type="EMBL" id="MBK1667616.1"/>
    </source>
</evidence>
<keyword evidence="3" id="KW-1185">Reference proteome</keyword>
<proteinExistence type="predicted"/>
<comment type="caution">
    <text evidence="2">The sequence shown here is derived from an EMBL/GenBank/DDBJ whole genome shotgun (WGS) entry which is preliminary data.</text>
</comment>
<dbReference type="InterPro" id="IPR011604">
    <property type="entry name" value="PDDEXK-like_dom_sf"/>
</dbReference>
<gene>
    <name evidence="2" type="ORF">CKO28_06160</name>
</gene>
<evidence type="ECO:0000259" key="1">
    <source>
        <dbReference type="Pfam" id="PF12705"/>
    </source>
</evidence>
<organism evidence="2 3">
    <name type="scientific">Rhodovibrio sodomensis</name>
    <dbReference type="NCBI Taxonomy" id="1088"/>
    <lineage>
        <taxon>Bacteria</taxon>
        <taxon>Pseudomonadati</taxon>
        <taxon>Pseudomonadota</taxon>
        <taxon>Alphaproteobacteria</taxon>
        <taxon>Rhodospirillales</taxon>
        <taxon>Rhodovibrionaceae</taxon>
        <taxon>Rhodovibrio</taxon>
    </lineage>
</organism>
<dbReference type="Proteomes" id="UP001296873">
    <property type="component" value="Unassembled WGS sequence"/>
</dbReference>
<dbReference type="Gene3D" id="3.90.320.10">
    <property type="match status" value="1"/>
</dbReference>